<dbReference type="PANTHER" id="PTHR35802">
    <property type="entry name" value="PROTEASE SYNTHASE AND SPORULATION PROTEIN PAI 2"/>
    <property type="match status" value="1"/>
</dbReference>
<dbReference type="PIRSF" id="PIRSF010372">
    <property type="entry name" value="PaiB"/>
    <property type="match status" value="1"/>
</dbReference>
<dbReference type="EMBL" id="BMKN01000002">
    <property type="protein sequence ID" value="GGE51948.1"/>
    <property type="molecule type" value="Genomic_DNA"/>
</dbReference>
<proteinExistence type="predicted"/>
<keyword evidence="2" id="KW-1185">Reference proteome</keyword>
<reference evidence="1" key="2">
    <citation type="submission" date="2020-09" db="EMBL/GenBank/DDBJ databases">
        <authorList>
            <person name="Sun Q."/>
            <person name="Zhou Y."/>
        </authorList>
    </citation>
    <scope>NUCLEOTIDE SEQUENCE</scope>
    <source>
        <strain evidence="1">CGMCC 1.16012</strain>
    </source>
</reference>
<dbReference type="Proteomes" id="UP000606730">
    <property type="component" value="Unassembled WGS sequence"/>
</dbReference>
<dbReference type="Pfam" id="PF04299">
    <property type="entry name" value="FMN_bind_2"/>
    <property type="match status" value="1"/>
</dbReference>
<sequence length="209" mass="23264">MHPNPIFRNRPDQLNLSFAKARGFGTLVVSTAGAPLISHVPFVLDEIARTVGMHLVRSNPIARLVKESTPATVAVVGPHSYISPDWYETPDQVPTWNYVAVHLTGMLEPLPPKDLRPHLEELSHQFEEQLAPKPEWLLDKMGEEPLAKMIRQILPFRLRIADVDGTWKLNQNKTDEVRLRAGTAVAEHGIGNALSELAALMAEPPEKQA</sequence>
<evidence type="ECO:0000313" key="2">
    <source>
        <dbReference type="Proteomes" id="UP000606730"/>
    </source>
</evidence>
<dbReference type="OrthoDB" id="9794948at2"/>
<name>A0A917EK56_9RHOB</name>
<gene>
    <name evidence="1" type="ORF">GCM10011517_19580</name>
</gene>
<dbReference type="InterPro" id="IPR012349">
    <property type="entry name" value="Split_barrel_FMN-bd"/>
</dbReference>
<accession>A0A917EK56</accession>
<dbReference type="SUPFAM" id="SSF50475">
    <property type="entry name" value="FMN-binding split barrel"/>
    <property type="match status" value="1"/>
</dbReference>
<organism evidence="1 2">
    <name type="scientific">Actibacterium pelagium</name>
    <dbReference type="NCBI Taxonomy" id="2029103"/>
    <lineage>
        <taxon>Bacteria</taxon>
        <taxon>Pseudomonadati</taxon>
        <taxon>Pseudomonadota</taxon>
        <taxon>Alphaproteobacteria</taxon>
        <taxon>Rhodobacterales</taxon>
        <taxon>Roseobacteraceae</taxon>
        <taxon>Actibacterium</taxon>
    </lineage>
</organism>
<dbReference type="InterPro" id="IPR007396">
    <property type="entry name" value="TR_PAI2-type"/>
</dbReference>
<dbReference type="PANTHER" id="PTHR35802:SF1">
    <property type="entry name" value="PROTEASE SYNTHASE AND SPORULATION PROTEIN PAI 2"/>
    <property type="match status" value="1"/>
</dbReference>
<dbReference type="RefSeq" id="WP_095594866.1">
    <property type="nucleotide sequence ID" value="NZ_BMKN01000002.1"/>
</dbReference>
<evidence type="ECO:0000313" key="1">
    <source>
        <dbReference type="EMBL" id="GGE51948.1"/>
    </source>
</evidence>
<dbReference type="AlphaFoldDB" id="A0A917EK56"/>
<dbReference type="Gene3D" id="2.30.110.10">
    <property type="entry name" value="Electron Transport, Fmn-binding Protein, Chain A"/>
    <property type="match status" value="1"/>
</dbReference>
<comment type="caution">
    <text evidence="1">The sequence shown here is derived from an EMBL/GenBank/DDBJ whole genome shotgun (WGS) entry which is preliminary data.</text>
</comment>
<reference evidence="1" key="1">
    <citation type="journal article" date="2014" name="Int. J. Syst. Evol. Microbiol.">
        <title>Complete genome sequence of Corynebacterium casei LMG S-19264T (=DSM 44701T), isolated from a smear-ripened cheese.</title>
        <authorList>
            <consortium name="US DOE Joint Genome Institute (JGI-PGF)"/>
            <person name="Walter F."/>
            <person name="Albersmeier A."/>
            <person name="Kalinowski J."/>
            <person name="Ruckert C."/>
        </authorList>
    </citation>
    <scope>NUCLEOTIDE SEQUENCE</scope>
    <source>
        <strain evidence="1">CGMCC 1.16012</strain>
    </source>
</reference>
<protein>
    <submittedName>
        <fullName evidence="1">Transcriptional regulator</fullName>
    </submittedName>
</protein>